<proteinExistence type="predicted"/>
<dbReference type="Proteomes" id="UP000228621">
    <property type="component" value="Unassembled WGS sequence"/>
</dbReference>
<sequence>MAKTIMVVDDSLSIRQVVGIALRGAGFEVLEACDGKDALSKLTGQKVHLVISDVNMPNMNGIEFVKSLKQQPAYRFTPVIMLTTEGADEMKAAGKAAGAKAWVVKPFRAEQMLTAVNKLILA</sequence>
<accession>A0A2A5JNZ5</accession>
<evidence type="ECO:0000259" key="3">
    <source>
        <dbReference type="PROSITE" id="PS50110"/>
    </source>
</evidence>
<dbReference type="EMBL" id="NKHF01000062">
    <property type="protein sequence ID" value="PCK31138.1"/>
    <property type="molecule type" value="Genomic_DNA"/>
</dbReference>
<dbReference type="Gene3D" id="3.40.50.2300">
    <property type="match status" value="1"/>
</dbReference>
<dbReference type="PROSITE" id="PS50110">
    <property type="entry name" value="RESPONSE_REGULATORY"/>
    <property type="match status" value="1"/>
</dbReference>
<dbReference type="SUPFAM" id="SSF52172">
    <property type="entry name" value="CheY-like"/>
    <property type="match status" value="1"/>
</dbReference>
<comment type="caution">
    <text evidence="4">The sequence shown here is derived from an EMBL/GenBank/DDBJ whole genome shotgun (WGS) entry which is preliminary data.</text>
</comment>
<feature type="modified residue" description="4-aspartylphosphate" evidence="2">
    <location>
        <position position="53"/>
    </location>
</feature>
<gene>
    <name evidence="4" type="ORF">CEX98_13845</name>
</gene>
<evidence type="ECO:0000313" key="4">
    <source>
        <dbReference type="EMBL" id="PCK31138.1"/>
    </source>
</evidence>
<keyword evidence="5" id="KW-1185">Reference proteome</keyword>
<evidence type="ECO:0000313" key="5">
    <source>
        <dbReference type="Proteomes" id="UP000228621"/>
    </source>
</evidence>
<dbReference type="OrthoDB" id="9800897at2"/>
<evidence type="ECO:0000256" key="1">
    <source>
        <dbReference type="ARBA" id="ARBA00022553"/>
    </source>
</evidence>
<organism evidence="4 5">
    <name type="scientific">Pseudoalteromonas piscicida</name>
    <dbReference type="NCBI Taxonomy" id="43662"/>
    <lineage>
        <taxon>Bacteria</taxon>
        <taxon>Pseudomonadati</taxon>
        <taxon>Pseudomonadota</taxon>
        <taxon>Gammaproteobacteria</taxon>
        <taxon>Alteromonadales</taxon>
        <taxon>Pseudoalteromonadaceae</taxon>
        <taxon>Pseudoalteromonas</taxon>
    </lineage>
</organism>
<dbReference type="InterPro" id="IPR050595">
    <property type="entry name" value="Bact_response_regulator"/>
</dbReference>
<dbReference type="InterPro" id="IPR011006">
    <property type="entry name" value="CheY-like_superfamily"/>
</dbReference>
<name>A0A2A5JNZ5_PSEO7</name>
<dbReference type="Pfam" id="PF00072">
    <property type="entry name" value="Response_reg"/>
    <property type="match status" value="1"/>
</dbReference>
<dbReference type="InterPro" id="IPR001789">
    <property type="entry name" value="Sig_transdc_resp-reg_receiver"/>
</dbReference>
<feature type="domain" description="Response regulatory" evidence="3">
    <location>
        <begin position="4"/>
        <end position="120"/>
    </location>
</feature>
<reference evidence="5" key="1">
    <citation type="journal article" date="2019" name="Genome Announc.">
        <title>Draft Genome Sequence of Pseudoalteromonas piscicida Strain 36Y ROTHPW, an Hypersaline Seawater Isolate from the South Coast of Sonora, Mexico.</title>
        <authorList>
            <person name="Sanchez-Diaz R."/>
            <person name="Molina-Garza Z.J."/>
            <person name="Cruz-Suarez L.E."/>
            <person name="Selvin J."/>
            <person name="Kiran G.S."/>
            <person name="Ibarra-Gamez J.C."/>
            <person name="Gomez-Gil B."/>
            <person name="Galaviz-Silva L."/>
        </authorList>
    </citation>
    <scope>NUCLEOTIDE SEQUENCE [LARGE SCALE GENOMIC DNA]</scope>
    <source>
        <strain evidence="5">36Y_RITHPW</strain>
    </source>
</reference>
<dbReference type="GO" id="GO:0000160">
    <property type="term" value="P:phosphorelay signal transduction system"/>
    <property type="evidence" value="ECO:0007669"/>
    <property type="project" value="InterPro"/>
</dbReference>
<dbReference type="PANTHER" id="PTHR44591:SF25">
    <property type="entry name" value="CHEMOTAXIS TWO-COMPONENT RESPONSE REGULATOR"/>
    <property type="match status" value="1"/>
</dbReference>
<dbReference type="SMART" id="SM00448">
    <property type="entry name" value="REC"/>
    <property type="match status" value="1"/>
</dbReference>
<dbReference type="RefSeq" id="WP_099642655.1">
    <property type="nucleotide sequence ID" value="NZ_JAQPZX010000001.1"/>
</dbReference>
<keyword evidence="1 2" id="KW-0597">Phosphoprotein</keyword>
<dbReference type="PANTHER" id="PTHR44591">
    <property type="entry name" value="STRESS RESPONSE REGULATOR PROTEIN 1"/>
    <property type="match status" value="1"/>
</dbReference>
<evidence type="ECO:0000256" key="2">
    <source>
        <dbReference type="PROSITE-ProRule" id="PRU00169"/>
    </source>
</evidence>
<dbReference type="AlphaFoldDB" id="A0A2A5JNZ5"/>
<protein>
    <submittedName>
        <fullName evidence="4">Two-component system response regulator</fullName>
    </submittedName>
</protein>